<keyword evidence="3" id="KW-1185">Reference proteome</keyword>
<dbReference type="GO" id="GO:0015562">
    <property type="term" value="F:efflux transmembrane transporter activity"/>
    <property type="evidence" value="ECO:0007669"/>
    <property type="project" value="InterPro"/>
</dbReference>
<dbReference type="InterPro" id="IPR010131">
    <property type="entry name" value="MdtP/NodT-like"/>
</dbReference>
<reference evidence="3" key="1">
    <citation type="submission" date="2019-08" db="EMBL/GenBank/DDBJ databases">
        <title>Limnoglobus roseus gen. nov., sp. nov., a novel freshwater planctomycete with a giant genome from the family Gemmataceae.</title>
        <authorList>
            <person name="Kulichevskaya I.S."/>
            <person name="Naumoff D.G."/>
            <person name="Miroshnikov K."/>
            <person name="Ivanova A."/>
            <person name="Philippov D.A."/>
            <person name="Hakobyan A."/>
            <person name="Rijpstra I.C."/>
            <person name="Sinninghe Damste J.S."/>
            <person name="Liesack W."/>
            <person name="Dedysh S.N."/>
        </authorList>
    </citation>
    <scope>NUCLEOTIDE SEQUENCE [LARGE SCALE GENOMIC DNA]</scope>
    <source>
        <strain evidence="3">PX52</strain>
    </source>
</reference>
<protein>
    <submittedName>
        <fullName evidence="2">TolC family protein</fullName>
    </submittedName>
</protein>
<dbReference type="AlphaFoldDB" id="A0A5C1A8H7"/>
<evidence type="ECO:0000313" key="3">
    <source>
        <dbReference type="Proteomes" id="UP000324974"/>
    </source>
</evidence>
<dbReference type="KEGG" id="lrs:PX52LOC_00935"/>
<dbReference type="OrthoDB" id="9791261at2"/>
<gene>
    <name evidence="2" type="ORF">PX52LOC_00935</name>
</gene>
<accession>A0A5C1A8H7</accession>
<sequence length="539" mass="57779">MLLELGREANGMTNMMRRTRAFGWLGTGVLALTGCSARDVCLPSGYLPRTAGPADQVSAGALAIVPATPTAAPPKPGEKSTFDLPPALPGAGAPAIVPPKFTPTMPATERDKATQQAYPALQPVSAAIPVASPEAMTLAQFQEIALANSPVIRRAKADSDAAYGQVIQAGLYPNPNVGYQADQVQPSLRIPPGNTGSGAGQQGGFINQLIKTAGKLSLNQQVAGFDYINALVDVRKAEIAVTTAVRSAYFTALVAQQSLEVNKSLADLADEVYRLQLKQVAVGQAAGYEPLQLYAQAVQARNALAQAEATYKAAWRQVAAAAGQPTLPLAPLCGRADVSPPPFLEGGLKDRMLEQHTDLLSVRNTMAQAQTNLVLQKRMPIPDLQTSTYQQYDNAAQTYQFGVQIGVQLPVHDRNQGNIRSAQAKIASAGQQLRATENDLIGRLAEAYGRYESSTRIVTNYRDEVLPSLSRAYRSLVRRYQVEPDKVSFNDIVVAQQNLGQALQSYLQALDSQWRAVVDLANLGQLDELYPAPPPEIKK</sequence>
<evidence type="ECO:0000256" key="1">
    <source>
        <dbReference type="ARBA" id="ARBA00007613"/>
    </source>
</evidence>
<dbReference type="Pfam" id="PF02321">
    <property type="entry name" value="OEP"/>
    <property type="match status" value="2"/>
</dbReference>
<dbReference type="SUPFAM" id="SSF56954">
    <property type="entry name" value="Outer membrane efflux proteins (OEP)"/>
    <property type="match status" value="1"/>
</dbReference>
<dbReference type="PANTHER" id="PTHR30203">
    <property type="entry name" value="OUTER MEMBRANE CATION EFFLUX PROTEIN"/>
    <property type="match status" value="1"/>
</dbReference>
<dbReference type="InterPro" id="IPR003423">
    <property type="entry name" value="OMP_efflux"/>
</dbReference>
<comment type="similarity">
    <text evidence="1">Belongs to the outer membrane factor (OMF) (TC 1.B.17) family.</text>
</comment>
<dbReference type="Proteomes" id="UP000324974">
    <property type="component" value="Chromosome"/>
</dbReference>
<dbReference type="Gene3D" id="1.20.1600.10">
    <property type="entry name" value="Outer membrane efflux proteins (OEP)"/>
    <property type="match status" value="1"/>
</dbReference>
<evidence type="ECO:0000313" key="2">
    <source>
        <dbReference type="EMBL" id="QEL14072.1"/>
    </source>
</evidence>
<name>A0A5C1A8H7_9BACT</name>
<dbReference type="EMBL" id="CP042425">
    <property type="protein sequence ID" value="QEL14072.1"/>
    <property type="molecule type" value="Genomic_DNA"/>
</dbReference>
<proteinExistence type="inferred from homology"/>
<dbReference type="PANTHER" id="PTHR30203:SF24">
    <property type="entry name" value="BLR4935 PROTEIN"/>
    <property type="match status" value="1"/>
</dbReference>
<organism evidence="2 3">
    <name type="scientific">Limnoglobus roseus</name>
    <dbReference type="NCBI Taxonomy" id="2598579"/>
    <lineage>
        <taxon>Bacteria</taxon>
        <taxon>Pseudomonadati</taxon>
        <taxon>Planctomycetota</taxon>
        <taxon>Planctomycetia</taxon>
        <taxon>Gemmatales</taxon>
        <taxon>Gemmataceae</taxon>
        <taxon>Limnoglobus</taxon>
    </lineage>
</organism>
<dbReference type="PROSITE" id="PS51257">
    <property type="entry name" value="PROKAR_LIPOPROTEIN"/>
    <property type="match status" value="1"/>
</dbReference>